<dbReference type="AlphaFoldDB" id="A0A165WNK1"/>
<gene>
    <name evidence="1" type="ORF">DCAR_0415710</name>
</gene>
<name>A0A165WNK1_DAUCS</name>
<dbReference type="PANTHER" id="PTHR46477">
    <property type="entry name" value="CYSTEINE/HISTIDINE-RICH C1 DOMAIN FAMILY PROTEIN"/>
    <property type="match status" value="1"/>
</dbReference>
<protein>
    <submittedName>
        <fullName evidence="1">Uncharacterized protein</fullName>
    </submittedName>
</protein>
<dbReference type="SUPFAM" id="SSF57889">
    <property type="entry name" value="Cysteine-rich domain"/>
    <property type="match status" value="1"/>
</dbReference>
<dbReference type="Proteomes" id="UP000077755">
    <property type="component" value="Chromosome 4"/>
</dbReference>
<reference evidence="1" key="2">
    <citation type="submission" date="2022-03" db="EMBL/GenBank/DDBJ databases">
        <title>Draft title - Genomic analysis of global carrot germplasm unveils the trajectory of domestication and the origin of high carotenoid orange carrot.</title>
        <authorList>
            <person name="Iorizzo M."/>
            <person name="Ellison S."/>
            <person name="Senalik D."/>
            <person name="Macko-Podgorni A."/>
            <person name="Grzebelus D."/>
            <person name="Bostan H."/>
            <person name="Rolling W."/>
            <person name="Curaba J."/>
            <person name="Simon P."/>
        </authorList>
    </citation>
    <scope>NUCLEOTIDE SEQUENCE</scope>
    <source>
        <tissue evidence="1">Leaf</tissue>
    </source>
</reference>
<dbReference type="EMBL" id="CP093346">
    <property type="protein sequence ID" value="WOG96375.1"/>
    <property type="molecule type" value="Genomic_DNA"/>
</dbReference>
<evidence type="ECO:0000313" key="1">
    <source>
        <dbReference type="EMBL" id="WOG96375.1"/>
    </source>
</evidence>
<keyword evidence="2" id="KW-1185">Reference proteome</keyword>
<dbReference type="InterPro" id="IPR046349">
    <property type="entry name" value="C1-like_sf"/>
</dbReference>
<reference evidence="1" key="1">
    <citation type="journal article" date="2016" name="Nat. Genet.">
        <title>A high-quality carrot genome assembly provides new insights into carotenoid accumulation and asterid genome evolution.</title>
        <authorList>
            <person name="Iorizzo M."/>
            <person name="Ellison S."/>
            <person name="Senalik D."/>
            <person name="Zeng P."/>
            <person name="Satapoomin P."/>
            <person name="Huang J."/>
            <person name="Bowman M."/>
            <person name="Iovene M."/>
            <person name="Sanseverino W."/>
            <person name="Cavagnaro P."/>
            <person name="Yildiz M."/>
            <person name="Macko-Podgorni A."/>
            <person name="Moranska E."/>
            <person name="Grzebelus E."/>
            <person name="Grzebelus D."/>
            <person name="Ashrafi H."/>
            <person name="Zheng Z."/>
            <person name="Cheng S."/>
            <person name="Spooner D."/>
            <person name="Van Deynze A."/>
            <person name="Simon P."/>
        </authorList>
    </citation>
    <scope>NUCLEOTIDE SEQUENCE</scope>
    <source>
        <tissue evidence="1">Leaf</tissue>
    </source>
</reference>
<dbReference type="Gramene" id="KZM97539">
    <property type="protein sequence ID" value="KZM97539"/>
    <property type="gene ID" value="DCAR_015099"/>
</dbReference>
<organism evidence="1 2">
    <name type="scientific">Daucus carota subsp. sativus</name>
    <name type="common">Carrot</name>
    <dbReference type="NCBI Taxonomy" id="79200"/>
    <lineage>
        <taxon>Eukaryota</taxon>
        <taxon>Viridiplantae</taxon>
        <taxon>Streptophyta</taxon>
        <taxon>Embryophyta</taxon>
        <taxon>Tracheophyta</taxon>
        <taxon>Spermatophyta</taxon>
        <taxon>Magnoliopsida</taxon>
        <taxon>eudicotyledons</taxon>
        <taxon>Gunneridae</taxon>
        <taxon>Pentapetalae</taxon>
        <taxon>asterids</taxon>
        <taxon>campanulids</taxon>
        <taxon>Apiales</taxon>
        <taxon>Apiaceae</taxon>
        <taxon>Apioideae</taxon>
        <taxon>Scandiceae</taxon>
        <taxon>Daucinae</taxon>
        <taxon>Daucus</taxon>
        <taxon>Daucus sect. Daucus</taxon>
    </lineage>
</organism>
<proteinExistence type="predicted"/>
<accession>A0A165WNK1</accession>
<evidence type="ECO:0000313" key="2">
    <source>
        <dbReference type="Proteomes" id="UP000077755"/>
    </source>
</evidence>
<sequence>MSRQTGNCAHSIQDLVQSGDILLRKCNICLDSIFGAGTRFQCNGCSDCFHEICIRPQATLQHSFYPDVIFSFSQGQGTAGQNSQKCVACYKSIQGAVYVSTNDIHIHPFCLVNLTKSVSDDTINFHKKQMVHLLKTSGDRRVAISLDLECQMSLSVGGGRCFICRQKDTIIRNFGWAYKYTYTAQGRSTKFECHVACLRAKLNNNFLNQIVNHHPGSTYDQNTYFLDLNRSKLEKSARDVAGLALPVAVAGLDLMISAFVGSPLLSCLLSCLLEAGADKVEKKLRGSRR</sequence>
<dbReference type="PANTHER" id="PTHR46477:SF15">
    <property type="entry name" value="CYSTEINE_HISTIDINE-RICH C1 DOMAIN PROTEIN"/>
    <property type="match status" value="1"/>
</dbReference>